<dbReference type="InterPro" id="IPR039198">
    <property type="entry name" value="Srl3/Whi5"/>
</dbReference>
<dbReference type="PANTHER" id="PTHR28246">
    <property type="entry name" value="G1-SPECIFIC TRANSCRIPTIONAL REPRESSOR WHI5-RELATED"/>
    <property type="match status" value="1"/>
</dbReference>
<comment type="similarity">
    <text evidence="3">Belongs to the WHI5/NRM1 family.</text>
</comment>
<dbReference type="AlphaFoldDB" id="A0AAV5RS10"/>
<keyword evidence="11" id="KW-1185">Reference proteome</keyword>
<accession>A0AAV5RS10</accession>
<protein>
    <submittedName>
        <fullName evidence="10">Transcriptional repressor</fullName>
    </submittedName>
</protein>
<keyword evidence="5" id="KW-0678">Repressor</keyword>
<keyword evidence="6" id="KW-0805">Transcription regulation</keyword>
<dbReference type="EMBL" id="BTGD01000001">
    <property type="protein sequence ID" value="GMM53411.1"/>
    <property type="molecule type" value="Genomic_DNA"/>
</dbReference>
<gene>
    <name evidence="10" type="ORF">DAKH74_000270</name>
</gene>
<evidence type="ECO:0000256" key="7">
    <source>
        <dbReference type="ARBA" id="ARBA00023163"/>
    </source>
</evidence>
<sequence length="434" mass="47169">MQDNTRQAVHLSLRESLKGNVPLLSPAKNNKLTNSMMSPKGYGGSGSPRRGSANHGKDTATPSDADNQLTKTPRAGHRRTSSRDGTGAGPSSSTEYPMTPSPPNKVRRSSASMGFLATPKFNSLSKLAGEQGMGHHRHKRSGSRAISDDENDEEEENEETASAAVAFSPSSRSTRLLPPTTPKSKNHESFMSPTPHLTSPSIYKESNKPIREISNNLKTRLNYALVKLQNGWVDRTLPELESELSRQQMLIQQRQQQQLSPERQHNHQEIYLSPSHHISSSYTNQFAHGNESDSNDEASDNTNSARLAFMKALASPVRHQPHVRAEPAGSANRQANHPATGRSDHGPAVSPLKWSQTSHGSSSSVKQEKPQVVTTKKEGATEVAAIETLMSLSSPKKSKPSVSFQDSSRASSNAQESDNDTEIDNSDENAASSK</sequence>
<evidence type="ECO:0000256" key="4">
    <source>
        <dbReference type="ARBA" id="ARBA00022490"/>
    </source>
</evidence>
<dbReference type="GO" id="GO:0000082">
    <property type="term" value="P:G1/S transition of mitotic cell cycle"/>
    <property type="evidence" value="ECO:0007669"/>
    <property type="project" value="InterPro"/>
</dbReference>
<keyword evidence="4" id="KW-0963">Cytoplasm</keyword>
<feature type="region of interest" description="Disordered" evidence="9">
    <location>
        <begin position="280"/>
        <end position="301"/>
    </location>
</feature>
<feature type="region of interest" description="Disordered" evidence="9">
    <location>
        <begin position="316"/>
        <end position="434"/>
    </location>
</feature>
<feature type="compositionally biased region" description="Polar residues" evidence="9">
    <location>
        <begin position="404"/>
        <end position="416"/>
    </location>
</feature>
<evidence type="ECO:0000256" key="8">
    <source>
        <dbReference type="ARBA" id="ARBA00023242"/>
    </source>
</evidence>
<feature type="compositionally biased region" description="Polar residues" evidence="9">
    <location>
        <begin position="60"/>
        <end position="71"/>
    </location>
</feature>
<dbReference type="GO" id="GO:0005737">
    <property type="term" value="C:cytoplasm"/>
    <property type="evidence" value="ECO:0007669"/>
    <property type="project" value="UniProtKB-SubCell"/>
</dbReference>
<reference evidence="10 11" key="1">
    <citation type="journal article" date="2023" name="Elife">
        <title>Identification of key yeast species and microbe-microbe interactions impacting larval growth of Drosophila in the wild.</title>
        <authorList>
            <person name="Mure A."/>
            <person name="Sugiura Y."/>
            <person name="Maeda R."/>
            <person name="Honda K."/>
            <person name="Sakurai N."/>
            <person name="Takahashi Y."/>
            <person name="Watada M."/>
            <person name="Katoh T."/>
            <person name="Gotoh A."/>
            <person name="Gotoh Y."/>
            <person name="Taniguchi I."/>
            <person name="Nakamura K."/>
            <person name="Hayashi T."/>
            <person name="Katayama T."/>
            <person name="Uemura T."/>
            <person name="Hattori Y."/>
        </authorList>
    </citation>
    <scope>NUCLEOTIDE SEQUENCE [LARGE SCALE GENOMIC DNA]</scope>
    <source>
        <strain evidence="10 11">KH-74</strain>
    </source>
</reference>
<feature type="region of interest" description="Disordered" evidence="9">
    <location>
        <begin position="130"/>
        <end position="205"/>
    </location>
</feature>
<keyword evidence="7" id="KW-0804">Transcription</keyword>
<comment type="caution">
    <text evidence="10">The sequence shown here is derived from an EMBL/GenBank/DDBJ whole genome shotgun (WGS) entry which is preliminary data.</text>
</comment>
<evidence type="ECO:0000256" key="3">
    <source>
        <dbReference type="ARBA" id="ARBA00006922"/>
    </source>
</evidence>
<evidence type="ECO:0000256" key="1">
    <source>
        <dbReference type="ARBA" id="ARBA00004123"/>
    </source>
</evidence>
<feature type="compositionally biased region" description="Acidic residues" evidence="9">
    <location>
        <begin position="417"/>
        <end position="427"/>
    </location>
</feature>
<proteinExistence type="inferred from homology"/>
<organism evidence="10 11">
    <name type="scientific">Maudiozyma humilis</name>
    <name type="common">Sour dough yeast</name>
    <name type="synonym">Kazachstania humilis</name>
    <dbReference type="NCBI Taxonomy" id="51915"/>
    <lineage>
        <taxon>Eukaryota</taxon>
        <taxon>Fungi</taxon>
        <taxon>Dikarya</taxon>
        <taxon>Ascomycota</taxon>
        <taxon>Saccharomycotina</taxon>
        <taxon>Saccharomycetes</taxon>
        <taxon>Saccharomycetales</taxon>
        <taxon>Saccharomycetaceae</taxon>
        <taxon>Maudiozyma</taxon>
    </lineage>
</organism>
<keyword evidence="8" id="KW-0539">Nucleus</keyword>
<feature type="compositionally biased region" description="Polar residues" evidence="9">
    <location>
        <begin position="353"/>
        <end position="365"/>
    </location>
</feature>
<feature type="compositionally biased region" description="Low complexity" evidence="9">
    <location>
        <begin position="391"/>
        <end position="403"/>
    </location>
</feature>
<evidence type="ECO:0000256" key="5">
    <source>
        <dbReference type="ARBA" id="ARBA00022491"/>
    </source>
</evidence>
<dbReference type="PANTHER" id="PTHR28246:SF1">
    <property type="entry name" value="G1-SPECIFIC TRANSCRIPTIONAL REPRESSOR WHI5-RELATED"/>
    <property type="match status" value="1"/>
</dbReference>
<feature type="compositionally biased region" description="Low complexity" evidence="9">
    <location>
        <begin position="168"/>
        <end position="178"/>
    </location>
</feature>
<evidence type="ECO:0000256" key="6">
    <source>
        <dbReference type="ARBA" id="ARBA00023015"/>
    </source>
</evidence>
<dbReference type="GO" id="GO:0033309">
    <property type="term" value="C:SBF transcription complex"/>
    <property type="evidence" value="ECO:0007669"/>
    <property type="project" value="TreeGrafter"/>
</dbReference>
<dbReference type="InterPro" id="IPR013734">
    <property type="entry name" value="TF_Nrm1/Whi5"/>
</dbReference>
<dbReference type="Pfam" id="PF08528">
    <property type="entry name" value="Whi5"/>
    <property type="match status" value="1"/>
</dbReference>
<dbReference type="GO" id="GO:0003712">
    <property type="term" value="F:transcription coregulator activity"/>
    <property type="evidence" value="ECO:0007669"/>
    <property type="project" value="TreeGrafter"/>
</dbReference>
<evidence type="ECO:0000256" key="9">
    <source>
        <dbReference type="SAM" id="MobiDB-lite"/>
    </source>
</evidence>
<evidence type="ECO:0000313" key="11">
    <source>
        <dbReference type="Proteomes" id="UP001377567"/>
    </source>
</evidence>
<evidence type="ECO:0000313" key="10">
    <source>
        <dbReference type="EMBL" id="GMM53411.1"/>
    </source>
</evidence>
<feature type="compositionally biased region" description="Polar residues" evidence="9">
    <location>
        <begin position="189"/>
        <end position="201"/>
    </location>
</feature>
<evidence type="ECO:0000256" key="2">
    <source>
        <dbReference type="ARBA" id="ARBA00004496"/>
    </source>
</evidence>
<feature type="compositionally biased region" description="Acidic residues" evidence="9">
    <location>
        <begin position="148"/>
        <end position="159"/>
    </location>
</feature>
<name>A0AAV5RS10_MAUHU</name>
<comment type="subcellular location">
    <subcellularLocation>
        <location evidence="2">Cytoplasm</location>
    </subcellularLocation>
    <subcellularLocation>
        <location evidence="1">Nucleus</location>
    </subcellularLocation>
</comment>
<dbReference type="Proteomes" id="UP001377567">
    <property type="component" value="Unassembled WGS sequence"/>
</dbReference>
<feature type="region of interest" description="Disordered" evidence="9">
    <location>
        <begin position="1"/>
        <end position="109"/>
    </location>
</feature>